<dbReference type="GO" id="GO:0071555">
    <property type="term" value="P:cell wall organization"/>
    <property type="evidence" value="ECO:0007669"/>
    <property type="project" value="UniProtKB-KW"/>
</dbReference>
<dbReference type="InterPro" id="IPR009045">
    <property type="entry name" value="Zn_M74/Hedgehog-like"/>
</dbReference>
<evidence type="ECO:0000256" key="5">
    <source>
        <dbReference type="ARBA" id="ARBA00022833"/>
    </source>
</evidence>
<evidence type="ECO:0000256" key="10">
    <source>
        <dbReference type="SAM" id="SignalP"/>
    </source>
</evidence>
<feature type="chain" id="PRO_5026126523" description="D-alanyl-D-alanine dipeptidase" evidence="10">
    <location>
        <begin position="35"/>
        <end position="241"/>
    </location>
</feature>
<evidence type="ECO:0000256" key="3">
    <source>
        <dbReference type="ARBA" id="ARBA00022723"/>
    </source>
</evidence>
<keyword evidence="2 9" id="KW-0645">Protease</keyword>
<keyword evidence="4 9" id="KW-0378">Hydrolase</keyword>
<dbReference type="InterPro" id="IPR000755">
    <property type="entry name" value="A_A_dipeptidase"/>
</dbReference>
<dbReference type="GO" id="GO:0008237">
    <property type="term" value="F:metallopeptidase activity"/>
    <property type="evidence" value="ECO:0007669"/>
    <property type="project" value="UniProtKB-KW"/>
</dbReference>
<comment type="catalytic activity">
    <reaction evidence="1 9">
        <text>D-alanyl-D-alanine + H2O = 2 D-alanine</text>
        <dbReference type="Rhea" id="RHEA:20661"/>
        <dbReference type="ChEBI" id="CHEBI:15377"/>
        <dbReference type="ChEBI" id="CHEBI:57416"/>
        <dbReference type="ChEBI" id="CHEBI:57822"/>
        <dbReference type="EC" id="3.4.13.22"/>
    </reaction>
</comment>
<dbReference type="Proteomes" id="UP000471147">
    <property type="component" value="Unassembled WGS sequence"/>
</dbReference>
<keyword evidence="7 9" id="KW-0482">Metalloprotease</keyword>
<evidence type="ECO:0000313" key="11">
    <source>
        <dbReference type="EMBL" id="MVZ97816.1"/>
    </source>
</evidence>
<organism evidence="11 12">
    <name type="scientific">Sphingorhabdus profundilacus</name>
    <dbReference type="NCBI Taxonomy" id="2509718"/>
    <lineage>
        <taxon>Bacteria</taxon>
        <taxon>Pseudomonadati</taxon>
        <taxon>Pseudomonadota</taxon>
        <taxon>Alphaproteobacteria</taxon>
        <taxon>Sphingomonadales</taxon>
        <taxon>Sphingomonadaceae</taxon>
        <taxon>Sphingorhabdus</taxon>
    </lineage>
</organism>
<evidence type="ECO:0000256" key="8">
    <source>
        <dbReference type="ARBA" id="ARBA00023316"/>
    </source>
</evidence>
<evidence type="ECO:0000256" key="4">
    <source>
        <dbReference type="ARBA" id="ARBA00022801"/>
    </source>
</evidence>
<accession>A0A6I4M0I5</accession>
<evidence type="ECO:0000256" key="2">
    <source>
        <dbReference type="ARBA" id="ARBA00022670"/>
    </source>
</evidence>
<comment type="cofactor">
    <cofactor evidence="9">
        <name>Zn(2+)</name>
        <dbReference type="ChEBI" id="CHEBI:29105"/>
    </cofactor>
    <text evidence="9">Binds 1 zinc ion per subunit.</text>
</comment>
<dbReference type="AlphaFoldDB" id="A0A6I4M0I5"/>
<gene>
    <name evidence="9" type="primary">ddpX</name>
    <name evidence="11" type="ORF">EUU23_08860</name>
</gene>
<dbReference type="HAMAP" id="MF_01924">
    <property type="entry name" value="A_A_dipeptidase"/>
    <property type="match status" value="1"/>
</dbReference>
<comment type="similarity">
    <text evidence="9">Belongs to the peptidase M15D family.</text>
</comment>
<evidence type="ECO:0000313" key="12">
    <source>
        <dbReference type="Proteomes" id="UP000471147"/>
    </source>
</evidence>
<evidence type="ECO:0000256" key="7">
    <source>
        <dbReference type="ARBA" id="ARBA00023049"/>
    </source>
</evidence>
<dbReference type="GO" id="GO:0160237">
    <property type="term" value="F:D-Ala-D-Ala dipeptidase activity"/>
    <property type="evidence" value="ECO:0007669"/>
    <property type="project" value="UniProtKB-EC"/>
</dbReference>
<feature type="site" description="Transition state stabilizer" evidence="9">
    <location>
        <position position="123"/>
    </location>
</feature>
<feature type="binding site" evidence="9">
    <location>
        <position position="153"/>
    </location>
    <ligand>
        <name>Zn(2+)</name>
        <dbReference type="ChEBI" id="CHEBI:29105"/>
        <note>catalytic</note>
    </ligand>
</feature>
<comment type="function">
    <text evidence="9">Catalyzes hydrolysis of the D-alanyl-D-alanine dipeptide.</text>
</comment>
<keyword evidence="6 9" id="KW-0224">Dipeptidase</keyword>
<keyword evidence="5 9" id="KW-0862">Zinc</keyword>
<keyword evidence="3 9" id="KW-0479">Metal-binding</keyword>
<dbReference type="PANTHER" id="PTHR43126:SF1">
    <property type="entry name" value="D-ALANYL-D-ALANINE DIPEPTIDASE"/>
    <property type="match status" value="1"/>
</dbReference>
<keyword evidence="12" id="KW-1185">Reference proteome</keyword>
<keyword evidence="10" id="KW-0732">Signal</keyword>
<reference evidence="11 12" key="1">
    <citation type="submission" date="2019-01" db="EMBL/GenBank/DDBJ databases">
        <title>Sphingorhabdus lacus sp.nov., isolated from an oligotrophic freshwater lake.</title>
        <authorList>
            <person name="Park M."/>
        </authorList>
    </citation>
    <scope>NUCLEOTIDE SEQUENCE [LARGE SCALE GENOMIC DNA]</scope>
    <source>
        <strain evidence="11 12">IMCC26285</strain>
    </source>
</reference>
<dbReference type="EMBL" id="SDWJ01000002">
    <property type="protein sequence ID" value="MVZ97816.1"/>
    <property type="molecule type" value="Genomic_DNA"/>
</dbReference>
<dbReference type="GO" id="GO:0008270">
    <property type="term" value="F:zinc ion binding"/>
    <property type="evidence" value="ECO:0007669"/>
    <property type="project" value="UniProtKB-UniRule"/>
</dbReference>
<sequence length="241" mass="26545">MARRMAGQGRRLMLSRRQVALGMALVPLAGCAPAGPDKDVAFIPAKKATSLAATDPGRLVELVKIDPTIRLDMRYATTNNFTGTVLYSEARAFLTAPAAQAVVRASRTARAEGFGLTIFDAYRPWRVTKKLWDATPVGPKKNYVANPKRGSKHNRGCAVDLSLHDLATGELVDMPTGFDDFSEKAHRDYMGASAGAIENRARLQRYLEAEGFVGLSNEWWHFDFTGWEKFPVLDIPFDKVG</sequence>
<evidence type="ECO:0000256" key="1">
    <source>
        <dbReference type="ARBA" id="ARBA00001362"/>
    </source>
</evidence>
<feature type="binding site" evidence="9">
    <location>
        <position position="221"/>
    </location>
    <ligand>
        <name>Zn(2+)</name>
        <dbReference type="ChEBI" id="CHEBI:29105"/>
        <note>catalytic</note>
    </ligand>
</feature>
<dbReference type="Gene3D" id="3.30.1380.10">
    <property type="match status" value="1"/>
</dbReference>
<dbReference type="GO" id="GO:0006508">
    <property type="term" value="P:proteolysis"/>
    <property type="evidence" value="ECO:0007669"/>
    <property type="project" value="UniProtKB-KW"/>
</dbReference>
<dbReference type="EC" id="3.4.13.22" evidence="9"/>
<keyword evidence="8" id="KW-0961">Cell wall biogenesis/degradation</keyword>
<feature type="signal peptide" evidence="10">
    <location>
        <begin position="1"/>
        <end position="34"/>
    </location>
</feature>
<feature type="active site" description="Proton donor/acceptor" evidence="9">
    <location>
        <position position="218"/>
    </location>
</feature>
<dbReference type="CDD" id="cd14840">
    <property type="entry name" value="D-Ala-D-Ala_dipeptidase_Aad"/>
    <property type="match status" value="1"/>
</dbReference>
<proteinExistence type="inferred from homology"/>
<evidence type="ECO:0000256" key="9">
    <source>
        <dbReference type="HAMAP-Rule" id="MF_01924"/>
    </source>
</evidence>
<comment type="caution">
    <text evidence="11">The sequence shown here is derived from an EMBL/GenBank/DDBJ whole genome shotgun (WGS) entry which is preliminary data.</text>
</comment>
<dbReference type="PANTHER" id="PTHR43126">
    <property type="entry name" value="D-ALANYL-D-ALANINE DIPEPTIDASE"/>
    <property type="match status" value="1"/>
</dbReference>
<evidence type="ECO:0000256" key="6">
    <source>
        <dbReference type="ARBA" id="ARBA00022997"/>
    </source>
</evidence>
<protein>
    <recommendedName>
        <fullName evidence="9">D-alanyl-D-alanine dipeptidase</fullName>
        <shortName evidence="9">D-Ala-D-Ala dipeptidase</shortName>
        <ecNumber evidence="9">3.4.13.22</ecNumber>
    </recommendedName>
</protein>
<name>A0A6I4M0I5_9SPHN</name>
<dbReference type="Pfam" id="PF01427">
    <property type="entry name" value="Peptidase_M15"/>
    <property type="match status" value="1"/>
</dbReference>
<feature type="binding site" evidence="9">
    <location>
        <position position="160"/>
    </location>
    <ligand>
        <name>Zn(2+)</name>
        <dbReference type="ChEBI" id="CHEBI:29105"/>
        <note>catalytic</note>
    </ligand>
</feature>
<dbReference type="SUPFAM" id="SSF55166">
    <property type="entry name" value="Hedgehog/DD-peptidase"/>
    <property type="match status" value="1"/>
</dbReference>